<comment type="caution">
    <text evidence="2">The sequence shown here is derived from an EMBL/GenBank/DDBJ whole genome shotgun (WGS) entry which is preliminary data.</text>
</comment>
<dbReference type="EMBL" id="DXGG01000152">
    <property type="protein sequence ID" value="HIW87576.1"/>
    <property type="molecule type" value="Genomic_DNA"/>
</dbReference>
<evidence type="ECO:0000313" key="2">
    <source>
        <dbReference type="EMBL" id="HIW87576.1"/>
    </source>
</evidence>
<accession>A0A9D1RG09</accession>
<reference evidence="2" key="1">
    <citation type="journal article" date="2021" name="PeerJ">
        <title>Extensive microbial diversity within the chicken gut microbiome revealed by metagenomics and culture.</title>
        <authorList>
            <person name="Gilroy R."/>
            <person name="Ravi A."/>
            <person name="Getino M."/>
            <person name="Pursley I."/>
            <person name="Horton D.L."/>
            <person name="Alikhan N.F."/>
            <person name="Baker D."/>
            <person name="Gharbi K."/>
            <person name="Hall N."/>
            <person name="Watson M."/>
            <person name="Adriaenssens E.M."/>
            <person name="Foster-Nyarko E."/>
            <person name="Jarju S."/>
            <person name="Secka A."/>
            <person name="Antonio M."/>
            <person name="Oren A."/>
            <person name="Chaudhuri R.R."/>
            <person name="La Ragione R."/>
            <person name="Hildebrand F."/>
            <person name="Pallen M.J."/>
        </authorList>
    </citation>
    <scope>NUCLEOTIDE SEQUENCE</scope>
    <source>
        <strain evidence="2">Gambia16-930</strain>
    </source>
</reference>
<dbReference type="PANTHER" id="PTHR23150">
    <property type="entry name" value="SULFATASE MODIFYING FACTOR 1, 2"/>
    <property type="match status" value="1"/>
</dbReference>
<protein>
    <submittedName>
        <fullName evidence="2">SUMF1/EgtB/PvdO family nonheme iron enzyme</fullName>
    </submittedName>
</protein>
<reference evidence="2" key="2">
    <citation type="submission" date="2021-04" db="EMBL/GenBank/DDBJ databases">
        <authorList>
            <person name="Gilroy R."/>
        </authorList>
    </citation>
    <scope>NUCLEOTIDE SEQUENCE</scope>
    <source>
        <strain evidence="2">Gambia16-930</strain>
    </source>
</reference>
<sequence>MKKVVLLISAAIFAISCGSSDKGELIGVQDRPDFLDMQPYGMVDIPQGSFVMGSSDEDIYKLYQFQPKTVQVQSFWMDETEITNNEYRQFVYWVRDSIAYRLLGEVSPETYLIETDQWGEELETYMINWKAKIDWSLENADEREALAELFVPAEERFYNNMSIDTRKLNYEYYWVDLRAASKKDFESDSPVAEEYRGSAFASRPEGLKNSNKFYKREVINVYPDTLCWMHDYAYSYNDAATRSYFSHPRYDNYPVVGVSYRQAKAFSVWRTLMMNNYLSKQEYARMEDFRLPTEAEWEYAARGGVDGAPYPWGGPYVRNSNGCFIANYKPLRGNYGDDGGVTPILVAHYAPNGFGLYDMAGNVAEWCEDAYNEAAYEYAHDLNQVNIYNAAEDDAPVMKRKTVRGGSWKDQRYFIQTATRSYEYQDSGKSYIGFRCVQSYLGRVRGDNPKTSSNVYRE</sequence>
<proteinExistence type="predicted"/>
<dbReference type="Gene3D" id="3.90.1580.10">
    <property type="entry name" value="paralog of FGE (formylglycine-generating enzyme)"/>
    <property type="match status" value="2"/>
</dbReference>
<dbReference type="SUPFAM" id="SSF56436">
    <property type="entry name" value="C-type lectin-like"/>
    <property type="match status" value="1"/>
</dbReference>
<dbReference type="InterPro" id="IPR051043">
    <property type="entry name" value="Sulfatase_Mod_Factor_Kinase"/>
</dbReference>
<organism evidence="2 3">
    <name type="scientific">Candidatus Onthomorpha intestinigallinarum</name>
    <dbReference type="NCBI Taxonomy" id="2840880"/>
    <lineage>
        <taxon>Bacteria</taxon>
        <taxon>Pseudomonadati</taxon>
        <taxon>Bacteroidota</taxon>
        <taxon>Bacteroidia</taxon>
        <taxon>Bacteroidales</taxon>
        <taxon>Candidatus Onthomorpha</taxon>
    </lineage>
</organism>
<evidence type="ECO:0000259" key="1">
    <source>
        <dbReference type="Pfam" id="PF03781"/>
    </source>
</evidence>
<dbReference type="Proteomes" id="UP000824267">
    <property type="component" value="Unassembled WGS sequence"/>
</dbReference>
<dbReference type="InterPro" id="IPR005532">
    <property type="entry name" value="SUMF_dom"/>
</dbReference>
<dbReference type="Pfam" id="PF03781">
    <property type="entry name" value="FGE-sulfatase"/>
    <property type="match status" value="1"/>
</dbReference>
<dbReference type="PANTHER" id="PTHR23150:SF19">
    <property type="entry name" value="FORMYLGLYCINE-GENERATING ENZYME"/>
    <property type="match status" value="1"/>
</dbReference>
<dbReference type="PROSITE" id="PS51257">
    <property type="entry name" value="PROKAR_LIPOPROTEIN"/>
    <property type="match status" value="1"/>
</dbReference>
<dbReference type="InterPro" id="IPR042095">
    <property type="entry name" value="SUMF_sf"/>
</dbReference>
<gene>
    <name evidence="2" type="ORF">IAC47_04790</name>
</gene>
<dbReference type="GO" id="GO:0120147">
    <property type="term" value="F:formylglycine-generating oxidase activity"/>
    <property type="evidence" value="ECO:0007669"/>
    <property type="project" value="TreeGrafter"/>
</dbReference>
<name>A0A9D1RG09_9BACT</name>
<evidence type="ECO:0000313" key="3">
    <source>
        <dbReference type="Proteomes" id="UP000824267"/>
    </source>
</evidence>
<dbReference type="InterPro" id="IPR016187">
    <property type="entry name" value="CTDL_fold"/>
</dbReference>
<dbReference type="AlphaFoldDB" id="A0A9D1RG09"/>
<feature type="domain" description="Sulfatase-modifying factor enzyme-like" evidence="1">
    <location>
        <begin position="41"/>
        <end position="437"/>
    </location>
</feature>